<gene>
    <name evidence="1" type="ORF">IPJ27_11305</name>
</gene>
<name>A0A935PZQ3_9PROT</name>
<dbReference type="EMBL" id="JADJMH010000009">
    <property type="protein sequence ID" value="MBK7675287.1"/>
    <property type="molecule type" value="Genomic_DNA"/>
</dbReference>
<accession>A0A935PZQ3</accession>
<comment type="caution">
    <text evidence="1">The sequence shown here is derived from an EMBL/GenBank/DDBJ whole genome shotgun (WGS) entry which is preliminary data.</text>
</comment>
<reference evidence="1 2" key="1">
    <citation type="submission" date="2020-10" db="EMBL/GenBank/DDBJ databases">
        <title>Connecting structure to function with the recovery of over 1000 high-quality activated sludge metagenome-assembled genomes encoding full-length rRNA genes using long-read sequencing.</title>
        <authorList>
            <person name="Singleton C.M."/>
            <person name="Petriglieri F."/>
            <person name="Kristensen J.M."/>
            <person name="Kirkegaard R.H."/>
            <person name="Michaelsen T.Y."/>
            <person name="Andersen M.H."/>
            <person name="Karst S.M."/>
            <person name="Dueholm M.S."/>
            <person name="Nielsen P.H."/>
            <person name="Albertsen M."/>
        </authorList>
    </citation>
    <scope>NUCLEOTIDE SEQUENCE [LARGE SCALE GENOMIC DNA]</scope>
    <source>
        <strain evidence="1">EsbW_18-Q3-R4-48_BATAC.285</strain>
    </source>
</reference>
<sequence>MSRSRARRLLLGGSAGSVALLSAPMMPMPPTVSTSLVETLVALPVAAAGNAAVANLCGILQGLEAGAAAPARGKSGLTVTLDDGVARSFVVTPPSGAHGLRELQACAAARFAALYGESAEQWRLAADWQVTVPFVACALPRELFGAIEELTGRQQWRLDSLCPALVRVWNRVQRSIPADGWLLVGFGQTLTVVHTCSGQVADLRTLHLPGAPDFAELEMLLEQERLRTPVQGDGRSPQALLWAGGADWLPAAATVAGLASRVIRLPVVAGPGDRSAGWQLALAGAS</sequence>
<organism evidence="1 2">
    <name type="scientific">Candidatus Accumulibacter proximus</name>
    <dbReference type="NCBI Taxonomy" id="2954385"/>
    <lineage>
        <taxon>Bacteria</taxon>
        <taxon>Pseudomonadati</taxon>
        <taxon>Pseudomonadota</taxon>
        <taxon>Betaproteobacteria</taxon>
        <taxon>Candidatus Accumulibacter</taxon>
    </lineage>
</organism>
<proteinExistence type="predicted"/>
<evidence type="ECO:0000313" key="1">
    <source>
        <dbReference type="EMBL" id="MBK7675287.1"/>
    </source>
</evidence>
<dbReference type="AlphaFoldDB" id="A0A935PZQ3"/>
<evidence type="ECO:0000313" key="2">
    <source>
        <dbReference type="Proteomes" id="UP000697998"/>
    </source>
</evidence>
<protein>
    <submittedName>
        <fullName evidence="1">Uncharacterized protein</fullName>
    </submittedName>
</protein>
<dbReference type="Proteomes" id="UP000697998">
    <property type="component" value="Unassembled WGS sequence"/>
</dbReference>